<dbReference type="AlphaFoldDB" id="A0A5B2U8Y7"/>
<comment type="caution">
    <text evidence="1">The sequence shown here is derived from an EMBL/GenBank/DDBJ whole genome shotgun (WGS) entry which is preliminary data.</text>
</comment>
<dbReference type="EMBL" id="VUNZ01000001">
    <property type="protein sequence ID" value="KAA2222999.1"/>
    <property type="molecule type" value="Genomic_DNA"/>
</dbReference>
<protein>
    <recommendedName>
        <fullName evidence="3">DUF551 domain-containing protein</fullName>
    </recommendedName>
</protein>
<evidence type="ECO:0000313" key="1">
    <source>
        <dbReference type="EMBL" id="KAA2222999.1"/>
    </source>
</evidence>
<dbReference type="RefSeq" id="WP_149831963.1">
    <property type="nucleotide sequence ID" value="NZ_VUNZ01000001.1"/>
</dbReference>
<reference evidence="1 2" key="1">
    <citation type="journal article" date="2015" name="Int. J. Syst. Evol. Microbiol.">
        <title>Chryseobacterium sediminis sp. nov., isolated from a river sediment.</title>
        <authorList>
            <person name="Kampfer P."/>
            <person name="Busse H.J."/>
            <person name="McInroy J.A."/>
            <person name="Glaeser S.P."/>
        </authorList>
    </citation>
    <scope>NUCLEOTIDE SEQUENCE [LARGE SCALE GENOMIC DNA]</scope>
    <source>
        <strain evidence="1 2">IMT-174</strain>
    </source>
</reference>
<proteinExistence type="predicted"/>
<organism evidence="1 2">
    <name type="scientific">Chryseobacterium sediminis</name>
    <dbReference type="NCBI Taxonomy" id="1679494"/>
    <lineage>
        <taxon>Bacteria</taxon>
        <taxon>Pseudomonadati</taxon>
        <taxon>Bacteroidota</taxon>
        <taxon>Flavobacteriia</taxon>
        <taxon>Flavobacteriales</taxon>
        <taxon>Weeksellaceae</taxon>
        <taxon>Chryseobacterium group</taxon>
        <taxon>Chryseobacterium</taxon>
    </lineage>
</organism>
<evidence type="ECO:0008006" key="3">
    <source>
        <dbReference type="Google" id="ProtNLM"/>
    </source>
</evidence>
<sequence>MTKEDKIKEAWGEYYEQIKNELDEHGRYSYSDQNTNERKRKMWQFENIECHQIYDLELLIPSSIKGIENNNGWNACMNESPQPTESGMYWVIIHHLGKIFLDTRFYNSTTNEWDGYPNVSHWQLLNRPENPVY</sequence>
<name>A0A5B2U8Y7_9FLAO</name>
<gene>
    <name evidence="1" type="ORF">FW780_02005</name>
</gene>
<evidence type="ECO:0000313" key="2">
    <source>
        <dbReference type="Proteomes" id="UP000323082"/>
    </source>
</evidence>
<dbReference type="OrthoDB" id="799784at2"/>
<dbReference type="Proteomes" id="UP000323082">
    <property type="component" value="Unassembled WGS sequence"/>
</dbReference>
<accession>A0A5B2U8Y7</accession>